<proteinExistence type="predicted"/>
<reference evidence="8" key="2">
    <citation type="submission" date="2013-03" db="EMBL/GenBank/DDBJ databases">
        <authorList>
            <person name="Motta M.C.M."/>
            <person name="Martins A.C.A."/>
            <person name="Preta C.M.C.C."/>
            <person name="Silva R."/>
            <person name="de Souza S.S."/>
            <person name="Klein C.C."/>
            <person name="de Almeida L.G.P."/>
            <person name="Cunha O.L."/>
            <person name="Colabardini A.C."/>
            <person name="Lima B.A."/>
            <person name="Machado C.R."/>
            <person name="Soares C.M.A."/>
            <person name="de Menezes C.B.A."/>
            <person name="Bartolomeu D.C."/>
            <person name="Grisard E.C."/>
            <person name="Fantinatti-Garboggini F."/>
            <person name="Rodrigues-Luiz G.F."/>
            <person name="Wagner G."/>
            <person name="Goldman G.H."/>
            <person name="Fietto J.L.R."/>
            <person name="Ciapina L.P."/>
            <person name="Brocchi M."/>
            <person name="Elias M.C."/>
            <person name="Goldman M.H.S."/>
            <person name="Sagot M.-F."/>
            <person name="Pereira M."/>
            <person name="Stoco P.H."/>
            <person name="Teixeira S.M.R."/>
            <person name="de Mendonca-Neto R.P."/>
            <person name="Maciel T.E.F."/>
            <person name="Mendes T.A.O."/>
            <person name="Urmenyi T.P."/>
            <person name="Teixeira M.M.G."/>
            <person name="de Camargo E.F.P."/>
            <person name="de Sousa W."/>
            <person name="Schenkman S."/>
            <person name="de Vasconcelos A.T.R."/>
        </authorList>
    </citation>
    <scope>NUCLEOTIDE SEQUENCE</scope>
</reference>
<evidence type="ECO:0000313" key="7">
    <source>
        <dbReference type="EMBL" id="EPY31054.1"/>
    </source>
</evidence>
<dbReference type="InterPro" id="IPR051476">
    <property type="entry name" value="Bac_ResReg_Asp_Phosphatase"/>
</dbReference>
<evidence type="ECO:0000313" key="8">
    <source>
        <dbReference type="EMBL" id="EPY33381.1"/>
    </source>
</evidence>
<name>S9W1I1_9TRYP</name>
<evidence type="ECO:0000256" key="3">
    <source>
        <dbReference type="ARBA" id="ARBA00022737"/>
    </source>
</evidence>
<keyword evidence="3" id="KW-0677">Repeat</keyword>
<dbReference type="EMBL" id="ATMH01002247">
    <property type="protein sequence ID" value="EPY33381.1"/>
    <property type="molecule type" value="Genomic_DNA"/>
</dbReference>
<evidence type="ECO:0000313" key="9">
    <source>
        <dbReference type="EMBL" id="EPY33570.1"/>
    </source>
</evidence>
<evidence type="ECO:0000313" key="10">
    <source>
        <dbReference type="Proteomes" id="UP000015354"/>
    </source>
</evidence>
<keyword evidence="2" id="KW-0963">Cytoplasm</keyword>
<keyword evidence="4" id="KW-0802">TPR repeat</keyword>
<keyword evidence="10" id="KW-1185">Reference proteome</keyword>
<comment type="subcellular location">
    <subcellularLocation>
        <location evidence="1">Cytoplasm</location>
    </subcellularLocation>
</comment>
<dbReference type="AlphaFoldDB" id="S9W1I1"/>
<protein>
    <recommendedName>
        <fullName evidence="5">Tetratricopeptide repeat protein 29</fullName>
    </recommendedName>
</protein>
<dbReference type="Gene3D" id="1.25.40.10">
    <property type="entry name" value="Tetratricopeptide repeat domain"/>
    <property type="match status" value="1"/>
</dbReference>
<evidence type="ECO:0000256" key="6">
    <source>
        <dbReference type="SAM" id="MobiDB-lite"/>
    </source>
</evidence>
<dbReference type="PANTHER" id="PTHR46630:SF1">
    <property type="entry name" value="TETRATRICOPEPTIDE REPEAT PROTEIN 29"/>
    <property type="match status" value="1"/>
</dbReference>
<comment type="caution">
    <text evidence="8">The sequence shown here is derived from an EMBL/GenBank/DDBJ whole genome shotgun (WGS) entry which is preliminary data.</text>
</comment>
<evidence type="ECO:0000256" key="1">
    <source>
        <dbReference type="ARBA" id="ARBA00004496"/>
    </source>
</evidence>
<organism evidence="8 10">
    <name type="scientific">Strigomonas culicis</name>
    <dbReference type="NCBI Taxonomy" id="28005"/>
    <lineage>
        <taxon>Eukaryota</taxon>
        <taxon>Discoba</taxon>
        <taxon>Euglenozoa</taxon>
        <taxon>Kinetoplastea</taxon>
        <taxon>Metakinetoplastina</taxon>
        <taxon>Trypanosomatida</taxon>
        <taxon>Trypanosomatidae</taxon>
        <taxon>Strigomonadinae</taxon>
        <taxon>Strigomonas</taxon>
    </lineage>
</organism>
<dbReference type="Proteomes" id="UP000015354">
    <property type="component" value="Unassembled WGS sequence"/>
</dbReference>
<dbReference type="EMBL" id="ATMH01003649">
    <property type="protein sequence ID" value="EPY31054.1"/>
    <property type="molecule type" value="Genomic_DNA"/>
</dbReference>
<evidence type="ECO:0000256" key="5">
    <source>
        <dbReference type="ARBA" id="ARBA00040665"/>
    </source>
</evidence>
<gene>
    <name evidence="9" type="ORF">STCU_02152</name>
    <name evidence="8" type="ORF">STCU_02247</name>
    <name evidence="7" type="ORF">STCU_03649</name>
</gene>
<reference evidence="8 10" key="1">
    <citation type="journal article" date="2013" name="PLoS ONE">
        <title>Predicting the Proteins of Angomonas deanei, Strigomonas culicis and Their Respective Endosymbionts Reveals New Aspects of the Trypanosomatidae Family.</title>
        <authorList>
            <person name="Motta M.C."/>
            <person name="Martins A.C."/>
            <person name="de Souza S.S."/>
            <person name="Catta-Preta C.M."/>
            <person name="Silva R."/>
            <person name="Klein C.C."/>
            <person name="de Almeida L.G."/>
            <person name="de Lima Cunha O."/>
            <person name="Ciapina L.P."/>
            <person name="Brocchi M."/>
            <person name="Colabardini A.C."/>
            <person name="de Araujo Lima B."/>
            <person name="Machado C.R."/>
            <person name="de Almeida Soares C.M."/>
            <person name="Probst C.M."/>
            <person name="de Menezes C.B."/>
            <person name="Thompson C.E."/>
            <person name="Bartholomeu D.C."/>
            <person name="Gradia D.F."/>
            <person name="Pavoni D.P."/>
            <person name="Grisard E.C."/>
            <person name="Fantinatti-Garboggini F."/>
            <person name="Marchini F.K."/>
            <person name="Rodrigues-Luiz G.F."/>
            <person name="Wagner G."/>
            <person name="Goldman G.H."/>
            <person name="Fietto J.L."/>
            <person name="Elias M.C."/>
            <person name="Goldman M.H."/>
            <person name="Sagot M.F."/>
            <person name="Pereira M."/>
            <person name="Stoco P.H."/>
            <person name="de Mendonca-Neto R.P."/>
            <person name="Teixeira S.M."/>
            <person name="Maciel T.E."/>
            <person name="de Oliveira Mendes T.A."/>
            <person name="Urmenyi T.P."/>
            <person name="de Souza W."/>
            <person name="Schenkman S."/>
            <person name="de Vasconcelos A.T."/>
        </authorList>
    </citation>
    <scope>NUCLEOTIDE SEQUENCE [LARGE SCALE GENOMIC DNA]</scope>
</reference>
<dbReference type="GO" id="GO:0003341">
    <property type="term" value="P:cilium movement"/>
    <property type="evidence" value="ECO:0007669"/>
    <property type="project" value="TreeGrafter"/>
</dbReference>
<evidence type="ECO:0000256" key="4">
    <source>
        <dbReference type="ARBA" id="ARBA00022803"/>
    </source>
</evidence>
<feature type="compositionally biased region" description="Polar residues" evidence="6">
    <location>
        <begin position="1"/>
        <end position="16"/>
    </location>
</feature>
<dbReference type="GO" id="GO:0005929">
    <property type="term" value="C:cilium"/>
    <property type="evidence" value="ECO:0007669"/>
    <property type="project" value="TreeGrafter"/>
</dbReference>
<dbReference type="GO" id="GO:0005737">
    <property type="term" value="C:cytoplasm"/>
    <property type="evidence" value="ECO:0007669"/>
    <property type="project" value="UniProtKB-SubCell"/>
</dbReference>
<dbReference type="SUPFAM" id="SSF48452">
    <property type="entry name" value="TPR-like"/>
    <property type="match status" value="2"/>
</dbReference>
<evidence type="ECO:0000256" key="2">
    <source>
        <dbReference type="ARBA" id="ARBA00022490"/>
    </source>
</evidence>
<accession>S9W1I1</accession>
<dbReference type="EMBL" id="ATMH01002152">
    <property type="protein sequence ID" value="EPY33570.1"/>
    <property type="molecule type" value="Genomic_DNA"/>
</dbReference>
<sequence>MKQTYPQPGKPSSASSGHARRAMGTTSRAVVPGATAGYAPKVTGSSHHIPPLPPHLQETTASDLKGRSLISQRQRDALQISAFGFNTKQGVGPDSANATLLQDKLETALHTTGKSDPVVARAEKNSARFNLCVEALAEGCLQTYMHLFELSHREPICVDVLSGQLFAISDERLRWVQQELSLVEVCRRQSEFEEVFQHCQALADYFEGERDLEEAAWHYLAALRYAQESLDRALEQRTRRALAAFYERHGRYADAAAQFEAMYSLASALGDADVARDACVDLARLYHIQGEQLLPVDPEAARVFFEKESRAAQRSKSGREESRALDALGRASEQAGHLEKALQYHSTSRYVAQREHLEEREVEAALRAAALEERLGRSEAATASLQSALELAKKLRDPAKVCQATMQLGEVYRAQQQARHDAGDTEGEEECMRYRTTCFREAFGAACASGQQDLIDATRIAMGFAIGEYYFKKAGDGRGYIPIVCDDIKAQLEWMSNGKL</sequence>
<feature type="region of interest" description="Disordered" evidence="6">
    <location>
        <begin position="1"/>
        <end position="54"/>
    </location>
</feature>
<dbReference type="OrthoDB" id="626167at2759"/>
<dbReference type="InterPro" id="IPR011990">
    <property type="entry name" value="TPR-like_helical_dom_sf"/>
</dbReference>
<dbReference type="PANTHER" id="PTHR46630">
    <property type="entry name" value="TETRATRICOPEPTIDE REPEAT PROTEIN 29"/>
    <property type="match status" value="1"/>
</dbReference>